<dbReference type="STRING" id="35722.A0A0B7N5R1"/>
<name>A0A0B7N5R1_9FUNG</name>
<feature type="compositionally biased region" description="Polar residues" evidence="5">
    <location>
        <begin position="258"/>
        <end position="270"/>
    </location>
</feature>
<feature type="region of interest" description="Disordered" evidence="5">
    <location>
        <begin position="258"/>
        <end position="284"/>
    </location>
</feature>
<dbReference type="GO" id="GO:0003677">
    <property type="term" value="F:DNA binding"/>
    <property type="evidence" value="ECO:0007669"/>
    <property type="project" value="InterPro"/>
</dbReference>
<evidence type="ECO:0000256" key="4">
    <source>
        <dbReference type="PROSITE-ProRule" id="PRU00027"/>
    </source>
</evidence>
<evidence type="ECO:0000256" key="5">
    <source>
        <dbReference type="SAM" id="MobiDB-lite"/>
    </source>
</evidence>
<sequence length="284" mass="32416">MPRPLSDSWQYFELVSPDNGRNKKAKCSFCGHAQAAGITRLHQHLLYRCSRISSEIRDQLRQKQDERESETLPLQKRNDILPLQTSSTANYQFDPALQNNLDPSPTTALNPHSNYFDATLSPMTPTSFSTPIPLAFTSNIDNLNQKKQQQQQQQLDGSQAMLDWHLARALFSANIPYDKIEDPHIIEFFKRLQPSYVVPKAKRLQQFLLKEQHWDLIPCNESDTTHQIPSPLTPNTSQQHAMLRQPQTNEHMELSACSHTVPTNTGSNAMSDRLFSPADLEKNL</sequence>
<organism evidence="7 8">
    <name type="scientific">Parasitella parasitica</name>
    <dbReference type="NCBI Taxonomy" id="35722"/>
    <lineage>
        <taxon>Eukaryota</taxon>
        <taxon>Fungi</taxon>
        <taxon>Fungi incertae sedis</taxon>
        <taxon>Mucoromycota</taxon>
        <taxon>Mucoromycotina</taxon>
        <taxon>Mucoromycetes</taxon>
        <taxon>Mucorales</taxon>
        <taxon>Mucorineae</taxon>
        <taxon>Mucoraceae</taxon>
        <taxon>Parasitella</taxon>
    </lineage>
</organism>
<evidence type="ECO:0000259" key="6">
    <source>
        <dbReference type="PROSITE" id="PS50808"/>
    </source>
</evidence>
<evidence type="ECO:0000256" key="3">
    <source>
        <dbReference type="ARBA" id="ARBA00022833"/>
    </source>
</evidence>
<keyword evidence="2 4" id="KW-0863">Zinc-finger</keyword>
<dbReference type="EMBL" id="LN725192">
    <property type="protein sequence ID" value="CEP10778.1"/>
    <property type="molecule type" value="Genomic_DNA"/>
</dbReference>
<dbReference type="Proteomes" id="UP000054107">
    <property type="component" value="Unassembled WGS sequence"/>
</dbReference>
<reference evidence="7 8" key="1">
    <citation type="submission" date="2014-09" db="EMBL/GenBank/DDBJ databases">
        <authorList>
            <person name="Ellenberger Sabrina"/>
        </authorList>
    </citation>
    <scope>NUCLEOTIDE SEQUENCE [LARGE SCALE GENOMIC DNA]</scope>
    <source>
        <strain evidence="7 8">CBS 412.66</strain>
    </source>
</reference>
<evidence type="ECO:0000313" key="7">
    <source>
        <dbReference type="EMBL" id="CEP10778.1"/>
    </source>
</evidence>
<feature type="region of interest" description="Disordered" evidence="5">
    <location>
        <begin position="225"/>
        <end position="246"/>
    </location>
</feature>
<keyword evidence="8" id="KW-1185">Reference proteome</keyword>
<dbReference type="OrthoDB" id="4951847at2759"/>
<evidence type="ECO:0000313" key="8">
    <source>
        <dbReference type="Proteomes" id="UP000054107"/>
    </source>
</evidence>
<keyword evidence="3" id="KW-0862">Zinc</keyword>
<dbReference type="PROSITE" id="PS50808">
    <property type="entry name" value="ZF_BED"/>
    <property type="match status" value="1"/>
</dbReference>
<dbReference type="AlphaFoldDB" id="A0A0B7N5R1"/>
<keyword evidence="1" id="KW-0479">Metal-binding</keyword>
<gene>
    <name evidence="7" type="primary">PARPA_04543.1 scaffold 14269</name>
</gene>
<dbReference type="GO" id="GO:0008270">
    <property type="term" value="F:zinc ion binding"/>
    <property type="evidence" value="ECO:0007669"/>
    <property type="project" value="UniProtKB-KW"/>
</dbReference>
<dbReference type="InterPro" id="IPR003656">
    <property type="entry name" value="Znf_BED"/>
</dbReference>
<evidence type="ECO:0000256" key="1">
    <source>
        <dbReference type="ARBA" id="ARBA00022723"/>
    </source>
</evidence>
<evidence type="ECO:0000256" key="2">
    <source>
        <dbReference type="ARBA" id="ARBA00022771"/>
    </source>
</evidence>
<accession>A0A0B7N5R1</accession>
<protein>
    <recommendedName>
        <fullName evidence="6">BED-type domain-containing protein</fullName>
    </recommendedName>
</protein>
<dbReference type="Pfam" id="PF02892">
    <property type="entry name" value="zf-BED"/>
    <property type="match status" value="1"/>
</dbReference>
<proteinExistence type="predicted"/>
<feature type="domain" description="BED-type" evidence="6">
    <location>
        <begin position="3"/>
        <end position="56"/>
    </location>
</feature>